<dbReference type="InterPro" id="IPR052560">
    <property type="entry name" value="RdDP_mobile_element"/>
</dbReference>
<reference evidence="3 4" key="1">
    <citation type="journal article" date="2019" name="Sci. Rep.">
        <title>Orb-weaving spider Araneus ventricosus genome elucidates the spidroin gene catalogue.</title>
        <authorList>
            <person name="Kono N."/>
            <person name="Nakamura H."/>
            <person name="Ohtoshi R."/>
            <person name="Moran D.A.P."/>
            <person name="Shinohara A."/>
            <person name="Yoshida Y."/>
            <person name="Fujiwara M."/>
            <person name="Mori M."/>
            <person name="Tomita M."/>
            <person name="Arakawa K."/>
        </authorList>
    </citation>
    <scope>NUCLEOTIDE SEQUENCE [LARGE SCALE GENOMIC DNA]</scope>
</reference>
<name>A0A4Y2I0G4_ARAVE</name>
<gene>
    <name evidence="3" type="primary">PO11_13</name>
    <name evidence="3" type="ORF">AVEN_117065_1</name>
</gene>
<evidence type="ECO:0000256" key="1">
    <source>
        <dbReference type="SAM" id="MobiDB-lite"/>
    </source>
</evidence>
<accession>A0A4Y2I0G4</accession>
<evidence type="ECO:0000313" key="3">
    <source>
        <dbReference type="EMBL" id="GBM71277.1"/>
    </source>
</evidence>
<dbReference type="InterPro" id="IPR005135">
    <property type="entry name" value="Endo/exonuclease/phosphatase"/>
</dbReference>
<evidence type="ECO:0000313" key="4">
    <source>
        <dbReference type="Proteomes" id="UP000499080"/>
    </source>
</evidence>
<dbReference type="SUPFAM" id="SSF56672">
    <property type="entry name" value="DNA/RNA polymerases"/>
    <property type="match status" value="1"/>
</dbReference>
<protein>
    <submittedName>
        <fullName evidence="3">Retrovirus-related Pol polyprotein from type-1 retrotransposable element R1</fullName>
    </submittedName>
</protein>
<dbReference type="Proteomes" id="UP000499080">
    <property type="component" value="Unassembled WGS sequence"/>
</dbReference>
<sequence>MVALKLQTSSFPITIISAYFSPAQNVHTTLQEIQEIISSLPEEKIIIGAVLNGHNTLWGYRSKDNRGKYILDLILANNLNIINEPDVLPTFQRNNSVGWPDLTLSQSLIDSSINWEVLEEISLSDPRYIETTIASTVANQFYKRYKTRHGNHLRFLNILGKEIYHLKRKIKAARNSGEINNSTTELKTLIINACNKSFKIKKQLLITKPNWWTEQLEIHKKKVRALRRRVQRAPEIERQARFQVFKKEKAKYKRHIKQARNMGWRKFCSAASHPYGKQYKVAFRKSVFPSQILYLINGDPKGSLQEALQNILDQIFLSPAIPTNYNLTTSTQPPDPPFSPQEISAKGGKDQRLASSYPPISLLQTIGKVLWKLMTHRLIYHLESSNNLNDRQHGFRKGKSVDTSITKLLRKIQTARRDVKHVLLLSIDIKGAFDNLQHRAILKSLDNSACPVNINRLFHSLLQNRKVTVLTPQGRATKDQKQGCPQGSCSGPALWNLVANEIINEVWPDNVHIQAFADDFVLVIEADTNKSLVADTQSAITQLSSWCSENELPFQQKKQIISYSGKW</sequence>
<comment type="caution">
    <text evidence="3">The sequence shown here is derived from an EMBL/GenBank/DDBJ whole genome shotgun (WGS) entry which is preliminary data.</text>
</comment>
<proteinExistence type="predicted"/>
<feature type="domain" description="Reverse transcriptase" evidence="2">
    <location>
        <begin position="325"/>
        <end position="567"/>
    </location>
</feature>
<dbReference type="EMBL" id="BGPR01002303">
    <property type="protein sequence ID" value="GBM71277.1"/>
    <property type="molecule type" value="Genomic_DNA"/>
</dbReference>
<dbReference type="AlphaFoldDB" id="A0A4Y2I0G4"/>
<feature type="region of interest" description="Disordered" evidence="1">
    <location>
        <begin position="326"/>
        <end position="352"/>
    </location>
</feature>
<dbReference type="InterPro" id="IPR000477">
    <property type="entry name" value="RT_dom"/>
</dbReference>
<dbReference type="PROSITE" id="PS50878">
    <property type="entry name" value="RT_POL"/>
    <property type="match status" value="1"/>
</dbReference>
<dbReference type="GO" id="GO:0003824">
    <property type="term" value="F:catalytic activity"/>
    <property type="evidence" value="ECO:0007669"/>
    <property type="project" value="InterPro"/>
</dbReference>
<dbReference type="InterPro" id="IPR043502">
    <property type="entry name" value="DNA/RNA_pol_sf"/>
</dbReference>
<dbReference type="CDD" id="cd01650">
    <property type="entry name" value="RT_nLTR_like"/>
    <property type="match status" value="1"/>
</dbReference>
<keyword evidence="4" id="KW-1185">Reference proteome</keyword>
<organism evidence="3 4">
    <name type="scientific">Araneus ventricosus</name>
    <name type="common">Orbweaver spider</name>
    <name type="synonym">Epeira ventricosa</name>
    <dbReference type="NCBI Taxonomy" id="182803"/>
    <lineage>
        <taxon>Eukaryota</taxon>
        <taxon>Metazoa</taxon>
        <taxon>Ecdysozoa</taxon>
        <taxon>Arthropoda</taxon>
        <taxon>Chelicerata</taxon>
        <taxon>Arachnida</taxon>
        <taxon>Araneae</taxon>
        <taxon>Araneomorphae</taxon>
        <taxon>Entelegynae</taxon>
        <taxon>Araneoidea</taxon>
        <taxon>Araneidae</taxon>
        <taxon>Araneus</taxon>
    </lineage>
</organism>
<dbReference type="Pfam" id="PF14529">
    <property type="entry name" value="Exo_endo_phos_2"/>
    <property type="match status" value="1"/>
</dbReference>
<dbReference type="SUPFAM" id="SSF56219">
    <property type="entry name" value="DNase I-like"/>
    <property type="match status" value="1"/>
</dbReference>
<evidence type="ECO:0000259" key="2">
    <source>
        <dbReference type="PROSITE" id="PS50878"/>
    </source>
</evidence>
<dbReference type="GO" id="GO:0071897">
    <property type="term" value="P:DNA biosynthetic process"/>
    <property type="evidence" value="ECO:0007669"/>
    <property type="project" value="UniProtKB-ARBA"/>
</dbReference>
<dbReference type="PANTHER" id="PTHR36688">
    <property type="entry name" value="ENDO/EXONUCLEASE/PHOSPHATASE DOMAIN-CONTAINING PROTEIN"/>
    <property type="match status" value="1"/>
</dbReference>
<dbReference type="InterPro" id="IPR036691">
    <property type="entry name" value="Endo/exonu/phosph_ase_sf"/>
</dbReference>
<dbReference type="PANTHER" id="PTHR36688:SF1">
    <property type="entry name" value="ENDONUCLEASE_EXONUCLEASE_PHOSPHATASE DOMAIN-CONTAINING PROTEIN"/>
    <property type="match status" value="1"/>
</dbReference>
<dbReference type="Pfam" id="PF00078">
    <property type="entry name" value="RVT_1"/>
    <property type="match status" value="1"/>
</dbReference>
<dbReference type="OrthoDB" id="6437148at2759"/>
<dbReference type="Gene3D" id="3.60.10.10">
    <property type="entry name" value="Endonuclease/exonuclease/phosphatase"/>
    <property type="match status" value="1"/>
</dbReference>